<sequence length="248" mass="28546">MDDGSFQKKVSLIKIYFPQITHIKQFKTTQKQLISLAKELYIFSGLGADERVFQNLDFSDFSTTFIKWIIPHEDEAIENYATRLLDQISTTKPTLIGLSFGGIMAIEVAKQIDTKKVIVIASAKTKKEIPFYYRFAGKLGLYKLLPIRLLKSSNFITNWFFGTSSEFDKLLLKQILKDTDPTFLKWAIGKIVQWKNLLPPKNIFHIHGTSDRILPLIFVKSNFKVKNGGHLMTLNQEKELNQILRSQL</sequence>
<proteinExistence type="predicted"/>
<dbReference type="RefSeq" id="WP_258422409.1">
    <property type="nucleotide sequence ID" value="NZ_JANSUY010000002.1"/>
</dbReference>
<dbReference type="Proteomes" id="UP001142175">
    <property type="component" value="Unassembled WGS sequence"/>
</dbReference>
<accession>A0A9X2P5A7</accession>
<comment type="caution">
    <text evidence="1">The sequence shown here is derived from an EMBL/GenBank/DDBJ whole genome shotgun (WGS) entry which is preliminary data.</text>
</comment>
<gene>
    <name evidence="1" type="ORF">NU887_05760</name>
</gene>
<evidence type="ECO:0000313" key="1">
    <source>
        <dbReference type="EMBL" id="MCR9014533.1"/>
    </source>
</evidence>
<keyword evidence="2" id="KW-1185">Reference proteome</keyword>
<name>A0A9X2P5A7_9BACT</name>
<dbReference type="EMBL" id="JANSUY010000002">
    <property type="protein sequence ID" value="MCR9014533.1"/>
    <property type="molecule type" value="Genomic_DNA"/>
</dbReference>
<dbReference type="SUPFAM" id="SSF53474">
    <property type="entry name" value="alpha/beta-Hydrolases"/>
    <property type="match status" value="1"/>
</dbReference>
<reference evidence="1" key="1">
    <citation type="submission" date="2022-08" db="EMBL/GenBank/DDBJ databases">
        <authorList>
            <person name="Zhang D."/>
        </authorList>
    </citation>
    <scope>NUCLEOTIDE SEQUENCE</scope>
    <source>
        <strain evidence="1">XJ19-11</strain>
    </source>
</reference>
<dbReference type="AlphaFoldDB" id="A0A9X2P5A7"/>
<dbReference type="GO" id="GO:0016787">
    <property type="term" value="F:hydrolase activity"/>
    <property type="evidence" value="ECO:0007669"/>
    <property type="project" value="UniProtKB-KW"/>
</dbReference>
<dbReference type="InterPro" id="IPR029058">
    <property type="entry name" value="AB_hydrolase_fold"/>
</dbReference>
<dbReference type="Gene3D" id="3.40.50.1820">
    <property type="entry name" value="alpha/beta hydrolase"/>
    <property type="match status" value="1"/>
</dbReference>
<organism evidence="1 2">
    <name type="scientific">Aquiflexum gelatinilyticum</name>
    <dbReference type="NCBI Taxonomy" id="2961943"/>
    <lineage>
        <taxon>Bacteria</taxon>
        <taxon>Pseudomonadati</taxon>
        <taxon>Bacteroidota</taxon>
        <taxon>Cytophagia</taxon>
        <taxon>Cytophagales</taxon>
        <taxon>Cyclobacteriaceae</taxon>
        <taxon>Aquiflexum</taxon>
    </lineage>
</organism>
<evidence type="ECO:0000313" key="2">
    <source>
        <dbReference type="Proteomes" id="UP001142175"/>
    </source>
</evidence>
<protein>
    <submittedName>
        <fullName evidence="1">Alpha/beta hydrolase</fullName>
    </submittedName>
</protein>
<keyword evidence="1" id="KW-0378">Hydrolase</keyword>